<feature type="active site" description="Proton acceptor" evidence="8">
    <location>
        <position position="46"/>
    </location>
</feature>
<feature type="binding site" evidence="8">
    <location>
        <position position="142"/>
    </location>
    <ligand>
        <name>tRNA</name>
        <dbReference type="ChEBI" id="CHEBI:17843"/>
    </ligand>
</feature>
<dbReference type="Proteomes" id="UP000198864">
    <property type="component" value="Unassembled WGS sequence"/>
</dbReference>
<dbReference type="CDD" id="cd00462">
    <property type="entry name" value="PTH"/>
    <property type="match status" value="1"/>
</dbReference>
<protein>
    <recommendedName>
        <fullName evidence="7 8">Peptidyl-tRNA hydrolase</fullName>
        <shortName evidence="8">Pth</shortName>
        <ecNumber evidence="1 8">3.1.1.29</ecNumber>
    </recommendedName>
</protein>
<dbReference type="NCBIfam" id="TIGR00447">
    <property type="entry name" value="pth"/>
    <property type="match status" value="1"/>
</dbReference>
<dbReference type="EMBL" id="FMCR01000001">
    <property type="protein sequence ID" value="SCE70036.1"/>
    <property type="molecule type" value="Genomic_DNA"/>
</dbReference>
<dbReference type="InterPro" id="IPR001328">
    <property type="entry name" value="Pept_tRNA_hydro"/>
</dbReference>
<reference evidence="11 14" key="2">
    <citation type="submission" date="2018-03" db="EMBL/GenBank/DDBJ databases">
        <title>Genomic framework for the identification of Micromonospora saelicesensis and Micromonospora noduli.</title>
        <authorList>
            <person name="Riesco R."/>
            <person name="Trujillo M.E."/>
        </authorList>
    </citation>
    <scope>NUCLEOTIDE SEQUENCE [LARGE SCALE GENOMIC DNA]</scope>
    <source>
        <strain evidence="11 14">GAR05</strain>
    </source>
</reference>
<evidence type="ECO:0000313" key="13">
    <source>
        <dbReference type="Proteomes" id="UP000198864"/>
    </source>
</evidence>
<evidence type="ECO:0000256" key="10">
    <source>
        <dbReference type="RuleBase" id="RU004320"/>
    </source>
</evidence>
<name>A0A1C4UED8_9ACTN</name>
<feature type="binding site" evidence="8">
    <location>
        <position position="96"/>
    </location>
    <ligand>
        <name>tRNA</name>
        <dbReference type="ChEBI" id="CHEBI:17843"/>
    </ligand>
</feature>
<evidence type="ECO:0000313" key="11">
    <source>
        <dbReference type="EMBL" id="RAN98894.1"/>
    </source>
</evidence>
<comment type="function">
    <text evidence="8">Hydrolyzes ribosome-free peptidyl-tRNAs (with 1 or more amino acids incorporated), which drop off the ribosome during protein synthesis, or as a result of ribosome stalling.</text>
</comment>
<reference evidence="12 13" key="1">
    <citation type="submission" date="2016-06" db="EMBL/GenBank/DDBJ databases">
        <authorList>
            <person name="Kjaerup R.B."/>
            <person name="Dalgaard T.S."/>
            <person name="Juul-Madsen H.R."/>
        </authorList>
    </citation>
    <scope>NUCLEOTIDE SEQUENCE [LARGE SCALE GENOMIC DNA]</scope>
    <source>
        <strain evidence="12 13">DSM 44871</strain>
    </source>
</reference>
<evidence type="ECO:0000256" key="8">
    <source>
        <dbReference type="HAMAP-Rule" id="MF_00083"/>
    </source>
</evidence>
<comment type="function">
    <text evidence="8">Catalyzes the release of premature peptidyl moieties from peptidyl-tRNA molecules trapped in stalled 50S ribosomal subunits, and thus maintains levels of free tRNAs and 50S ribosomes.</text>
</comment>
<dbReference type="AlphaFoldDB" id="A0A1C4UED8"/>
<dbReference type="Pfam" id="PF01195">
    <property type="entry name" value="Pept_tRNA_hydro"/>
    <property type="match status" value="1"/>
</dbReference>
<accession>A0A1C4UED8</accession>
<keyword evidence="8" id="KW-0963">Cytoplasm</keyword>
<keyword evidence="4 8" id="KW-0694">RNA-binding</keyword>
<evidence type="ECO:0000313" key="12">
    <source>
        <dbReference type="EMBL" id="SCE70036.1"/>
    </source>
</evidence>
<dbReference type="InterPro" id="IPR018171">
    <property type="entry name" value="Pept_tRNA_hydro_CS"/>
</dbReference>
<dbReference type="InterPro" id="IPR036416">
    <property type="entry name" value="Pept_tRNA_hydro_sf"/>
</dbReference>
<feature type="binding site" evidence="8">
    <location>
        <position position="41"/>
    </location>
    <ligand>
        <name>tRNA</name>
        <dbReference type="ChEBI" id="CHEBI:17843"/>
    </ligand>
</feature>
<dbReference type="Proteomes" id="UP000249334">
    <property type="component" value="Unassembled WGS sequence"/>
</dbReference>
<dbReference type="EMBL" id="PXXW01000021">
    <property type="protein sequence ID" value="RAN98894.1"/>
    <property type="molecule type" value="Genomic_DNA"/>
</dbReference>
<keyword evidence="3 8" id="KW-0378">Hydrolase</keyword>
<keyword evidence="2 8" id="KW-0820">tRNA-binding</keyword>
<feature type="site" description="Discriminates between blocked and unblocked aminoacyl-tRNA" evidence="8">
    <location>
        <position position="36"/>
    </location>
</feature>
<feature type="binding site" evidence="8">
    <location>
        <position position="94"/>
    </location>
    <ligand>
        <name>tRNA</name>
        <dbReference type="ChEBI" id="CHEBI:17843"/>
    </ligand>
</feature>
<dbReference type="PANTHER" id="PTHR17224:SF1">
    <property type="entry name" value="PEPTIDYL-TRNA HYDROLASE"/>
    <property type="match status" value="1"/>
</dbReference>
<evidence type="ECO:0000256" key="5">
    <source>
        <dbReference type="ARBA" id="ARBA00038063"/>
    </source>
</evidence>
<evidence type="ECO:0000256" key="9">
    <source>
        <dbReference type="RuleBase" id="RU000673"/>
    </source>
</evidence>
<comment type="similarity">
    <text evidence="5 8 10">Belongs to the PTH family.</text>
</comment>
<dbReference type="FunFam" id="3.40.50.1470:FF:000001">
    <property type="entry name" value="Peptidyl-tRNA hydrolase"/>
    <property type="match status" value="1"/>
</dbReference>
<evidence type="ECO:0000256" key="3">
    <source>
        <dbReference type="ARBA" id="ARBA00022801"/>
    </source>
</evidence>
<evidence type="ECO:0000313" key="14">
    <source>
        <dbReference type="Proteomes" id="UP000249334"/>
    </source>
</evidence>
<dbReference type="GO" id="GO:0005737">
    <property type="term" value="C:cytoplasm"/>
    <property type="evidence" value="ECO:0007669"/>
    <property type="project" value="UniProtKB-SubCell"/>
</dbReference>
<dbReference type="PROSITE" id="PS01195">
    <property type="entry name" value="PEPT_TRNA_HYDROL_1"/>
    <property type="match status" value="1"/>
</dbReference>
<evidence type="ECO:0000256" key="6">
    <source>
        <dbReference type="ARBA" id="ARBA00048707"/>
    </source>
</evidence>
<comment type="subcellular location">
    <subcellularLocation>
        <location evidence="8">Cytoplasm</location>
    </subcellularLocation>
</comment>
<evidence type="ECO:0000256" key="1">
    <source>
        <dbReference type="ARBA" id="ARBA00013260"/>
    </source>
</evidence>
<dbReference type="GO" id="GO:0072344">
    <property type="term" value="P:rescue of stalled ribosome"/>
    <property type="evidence" value="ECO:0007669"/>
    <property type="project" value="UniProtKB-UniRule"/>
</dbReference>
<evidence type="ECO:0000256" key="7">
    <source>
        <dbReference type="ARBA" id="ARBA00050038"/>
    </source>
</evidence>
<dbReference type="Gene3D" id="3.40.50.1470">
    <property type="entry name" value="Peptidyl-tRNA hydrolase"/>
    <property type="match status" value="1"/>
</dbReference>
<proteinExistence type="inferred from homology"/>
<evidence type="ECO:0000256" key="4">
    <source>
        <dbReference type="ARBA" id="ARBA00022884"/>
    </source>
</evidence>
<dbReference type="GO" id="GO:0000049">
    <property type="term" value="F:tRNA binding"/>
    <property type="evidence" value="ECO:0007669"/>
    <property type="project" value="UniProtKB-UniRule"/>
</dbReference>
<gene>
    <name evidence="8" type="primary">pth</name>
    <name evidence="12" type="ORF">GA0070561_0958</name>
    <name evidence="11" type="ORF">GAR05_02853</name>
</gene>
<comment type="subunit">
    <text evidence="8">Monomer.</text>
</comment>
<dbReference type="HAMAP" id="MF_00083">
    <property type="entry name" value="Pept_tRNA_hydro_bact"/>
    <property type="match status" value="1"/>
</dbReference>
<dbReference type="GO" id="GO:0004045">
    <property type="term" value="F:peptidyl-tRNA hydrolase activity"/>
    <property type="evidence" value="ECO:0007669"/>
    <property type="project" value="UniProtKB-UniRule"/>
</dbReference>
<dbReference type="PANTHER" id="PTHR17224">
    <property type="entry name" value="PEPTIDYL-TRNA HYDROLASE"/>
    <property type="match status" value="1"/>
</dbReference>
<comment type="catalytic activity">
    <reaction evidence="6 8 9">
        <text>an N-acyl-L-alpha-aminoacyl-tRNA + H2O = an N-acyl-L-amino acid + a tRNA + H(+)</text>
        <dbReference type="Rhea" id="RHEA:54448"/>
        <dbReference type="Rhea" id="RHEA-COMP:10123"/>
        <dbReference type="Rhea" id="RHEA-COMP:13883"/>
        <dbReference type="ChEBI" id="CHEBI:15377"/>
        <dbReference type="ChEBI" id="CHEBI:15378"/>
        <dbReference type="ChEBI" id="CHEBI:59874"/>
        <dbReference type="ChEBI" id="CHEBI:78442"/>
        <dbReference type="ChEBI" id="CHEBI:138191"/>
        <dbReference type="EC" id="3.1.1.29"/>
    </reaction>
</comment>
<feature type="site" description="Stabilizes the basic form of H active site to accept a proton" evidence="8">
    <location>
        <position position="121"/>
    </location>
</feature>
<evidence type="ECO:0000256" key="2">
    <source>
        <dbReference type="ARBA" id="ARBA00022555"/>
    </source>
</evidence>
<dbReference type="PROSITE" id="PS01196">
    <property type="entry name" value="PEPT_TRNA_HYDROL_2"/>
    <property type="match status" value="1"/>
</dbReference>
<dbReference type="GO" id="GO:0006515">
    <property type="term" value="P:protein quality control for misfolded or incompletely synthesized proteins"/>
    <property type="evidence" value="ECO:0007669"/>
    <property type="project" value="UniProtKB-UniRule"/>
</dbReference>
<sequence length="217" mass="23163">MIGGACRHIGSRWDGRRKGLVVTDEAGPWLVVGLGNPGREYAGNRHNVGFMVAELLAGRVGARFGRHKRAVAEVAEARLGFGGPKLVLVKPLTYMNLSGGPVAALAQFYKVPAAQVIAVHDELDIGFGQVRVKFGGGEGGHNGLRSMSKSLGTKDYTRVRFGVGRPPGRQDPADYVLSDFGAAERKELDFLVDRAADVVESVITKGVEPTQNLYHGG</sequence>
<organism evidence="12 13">
    <name type="scientific">Micromonospora saelicesensis</name>
    <dbReference type="NCBI Taxonomy" id="285676"/>
    <lineage>
        <taxon>Bacteria</taxon>
        <taxon>Bacillati</taxon>
        <taxon>Actinomycetota</taxon>
        <taxon>Actinomycetes</taxon>
        <taxon>Micromonosporales</taxon>
        <taxon>Micromonosporaceae</taxon>
        <taxon>Micromonospora</taxon>
    </lineage>
</organism>
<dbReference type="STRING" id="285676.GA0070561_0958"/>
<dbReference type="EC" id="3.1.1.29" evidence="1 8"/>
<dbReference type="SUPFAM" id="SSF53178">
    <property type="entry name" value="Peptidyl-tRNA hydrolase-like"/>
    <property type="match status" value="1"/>
</dbReference>
<keyword evidence="14" id="KW-1185">Reference proteome</keyword>